<sequence length="179" mass="20514">MTRQLKLAIVLLVTVASMGVNAQKKTTAKPTKPSTENKTAKPTKQETMDWIAGKMKENLATYNDRTFVSYKDGIFVYRSNYGINKFCEYSYDMNKVTGMKNEYSDFFVSGNNQLFAHCDYDRAGEGNYYNYISISGPNYNKYRSPFNFGTDQALVERLEKAFKTLVEYNSTKKGADEKF</sequence>
<feature type="region of interest" description="Disordered" evidence="1">
    <location>
        <begin position="23"/>
        <end position="43"/>
    </location>
</feature>
<keyword evidence="4" id="KW-1185">Reference proteome</keyword>
<evidence type="ECO:0000256" key="1">
    <source>
        <dbReference type="SAM" id="MobiDB-lite"/>
    </source>
</evidence>
<feature type="chain" id="PRO_5001801713" description="DUF4468 domain-containing protein" evidence="2">
    <location>
        <begin position="23"/>
        <end position="179"/>
    </location>
</feature>
<dbReference type="EMBL" id="JPRO01000002">
    <property type="protein sequence ID" value="KFF08732.1"/>
    <property type="molecule type" value="Genomic_DNA"/>
</dbReference>
<gene>
    <name evidence="3" type="ORF">IX38_04680</name>
</gene>
<dbReference type="RefSeq" id="WP_034702161.1">
    <property type="nucleotide sequence ID" value="NZ_JPRO01000002.1"/>
</dbReference>
<feature type="compositionally biased region" description="Low complexity" evidence="1">
    <location>
        <begin position="24"/>
        <end position="34"/>
    </location>
</feature>
<dbReference type="STRING" id="421531.IX38_04680"/>
<proteinExistence type="predicted"/>
<evidence type="ECO:0000256" key="2">
    <source>
        <dbReference type="SAM" id="SignalP"/>
    </source>
</evidence>
<evidence type="ECO:0000313" key="3">
    <source>
        <dbReference type="EMBL" id="KFF08732.1"/>
    </source>
</evidence>
<dbReference type="eggNOG" id="ENOG503118Q">
    <property type="taxonomic scope" value="Bacteria"/>
</dbReference>
<protein>
    <recommendedName>
        <fullName evidence="5">DUF4468 domain-containing protein</fullName>
    </recommendedName>
</protein>
<keyword evidence="2" id="KW-0732">Signal</keyword>
<comment type="caution">
    <text evidence="3">The sequence shown here is derived from an EMBL/GenBank/DDBJ whole genome shotgun (WGS) entry which is preliminary data.</text>
</comment>
<dbReference type="AlphaFoldDB" id="A0A085ZWB8"/>
<dbReference type="OrthoDB" id="1274579at2"/>
<evidence type="ECO:0008006" key="5">
    <source>
        <dbReference type="Google" id="ProtNLM"/>
    </source>
</evidence>
<organism evidence="3 4">
    <name type="scientific">Chryseobacterium luteum</name>
    <dbReference type="NCBI Taxonomy" id="421531"/>
    <lineage>
        <taxon>Bacteria</taxon>
        <taxon>Pseudomonadati</taxon>
        <taxon>Bacteroidota</taxon>
        <taxon>Flavobacteriia</taxon>
        <taxon>Flavobacteriales</taxon>
        <taxon>Weeksellaceae</taxon>
        <taxon>Chryseobacterium group</taxon>
        <taxon>Chryseobacterium</taxon>
    </lineage>
</organism>
<feature type="signal peptide" evidence="2">
    <location>
        <begin position="1"/>
        <end position="22"/>
    </location>
</feature>
<accession>A0A085ZWB8</accession>
<dbReference type="Proteomes" id="UP000028703">
    <property type="component" value="Unassembled WGS sequence"/>
</dbReference>
<reference evidence="3 4" key="1">
    <citation type="submission" date="2014-07" db="EMBL/GenBank/DDBJ databases">
        <title>Genome of Chryseobacterium luteum DSM 18605.</title>
        <authorList>
            <person name="Stropko S.J."/>
            <person name="Pipes S.E."/>
            <person name="Newman J.D."/>
        </authorList>
    </citation>
    <scope>NUCLEOTIDE SEQUENCE [LARGE SCALE GENOMIC DNA]</scope>
    <source>
        <strain evidence="3 4">DSM 18605</strain>
    </source>
</reference>
<name>A0A085ZWB8_9FLAO</name>
<evidence type="ECO:0000313" key="4">
    <source>
        <dbReference type="Proteomes" id="UP000028703"/>
    </source>
</evidence>